<evidence type="ECO:0000313" key="3">
    <source>
        <dbReference type="Proteomes" id="UP000054166"/>
    </source>
</evidence>
<gene>
    <name evidence="2" type="ORF">PILCRDRAFT_36798</name>
</gene>
<dbReference type="InParanoid" id="A0A0C3C1R7"/>
<accession>A0A0C3C1R7</accession>
<reference evidence="3" key="2">
    <citation type="submission" date="2015-01" db="EMBL/GenBank/DDBJ databases">
        <title>Evolutionary Origins and Diversification of the Mycorrhizal Mutualists.</title>
        <authorList>
            <consortium name="DOE Joint Genome Institute"/>
            <consortium name="Mycorrhizal Genomics Consortium"/>
            <person name="Kohler A."/>
            <person name="Kuo A."/>
            <person name="Nagy L.G."/>
            <person name="Floudas D."/>
            <person name="Copeland A."/>
            <person name="Barry K.W."/>
            <person name="Cichocki N."/>
            <person name="Veneault-Fourrey C."/>
            <person name="LaButti K."/>
            <person name="Lindquist E.A."/>
            <person name="Lipzen A."/>
            <person name="Lundell T."/>
            <person name="Morin E."/>
            <person name="Murat C."/>
            <person name="Riley R."/>
            <person name="Ohm R."/>
            <person name="Sun H."/>
            <person name="Tunlid A."/>
            <person name="Henrissat B."/>
            <person name="Grigoriev I.V."/>
            <person name="Hibbett D.S."/>
            <person name="Martin F."/>
        </authorList>
    </citation>
    <scope>NUCLEOTIDE SEQUENCE [LARGE SCALE GENOMIC DNA]</scope>
    <source>
        <strain evidence="3">F 1598</strain>
    </source>
</reference>
<dbReference type="OrthoDB" id="1920326at2759"/>
<dbReference type="STRING" id="765440.A0A0C3C1R7"/>
<feature type="domain" description="DUF6729" evidence="1">
    <location>
        <begin position="2"/>
        <end position="168"/>
    </location>
</feature>
<organism evidence="2 3">
    <name type="scientific">Piloderma croceum (strain F 1598)</name>
    <dbReference type="NCBI Taxonomy" id="765440"/>
    <lineage>
        <taxon>Eukaryota</taxon>
        <taxon>Fungi</taxon>
        <taxon>Dikarya</taxon>
        <taxon>Basidiomycota</taxon>
        <taxon>Agaricomycotina</taxon>
        <taxon>Agaricomycetes</taxon>
        <taxon>Agaricomycetidae</taxon>
        <taxon>Atheliales</taxon>
        <taxon>Atheliaceae</taxon>
        <taxon>Piloderma</taxon>
    </lineage>
</organism>
<dbReference type="PANTHER" id="PTHR24401:SF29">
    <property type="entry name" value="SI:CH211-243P7.3-RELATED"/>
    <property type="match status" value="1"/>
</dbReference>
<dbReference type="PANTHER" id="PTHR24401">
    <property type="entry name" value="SI:CH211-243P7.3-RELATED"/>
    <property type="match status" value="1"/>
</dbReference>
<protein>
    <recommendedName>
        <fullName evidence="1">DUF6729 domain-containing protein</fullName>
    </recommendedName>
</protein>
<proteinExistence type="predicted"/>
<evidence type="ECO:0000313" key="2">
    <source>
        <dbReference type="EMBL" id="KIM83542.1"/>
    </source>
</evidence>
<dbReference type="Pfam" id="PF20499">
    <property type="entry name" value="DUF6729"/>
    <property type="match status" value="1"/>
</dbReference>
<reference evidence="2 3" key="1">
    <citation type="submission" date="2014-04" db="EMBL/GenBank/DDBJ databases">
        <authorList>
            <consortium name="DOE Joint Genome Institute"/>
            <person name="Kuo A."/>
            <person name="Tarkka M."/>
            <person name="Buscot F."/>
            <person name="Kohler A."/>
            <person name="Nagy L.G."/>
            <person name="Floudas D."/>
            <person name="Copeland A."/>
            <person name="Barry K.W."/>
            <person name="Cichocki N."/>
            <person name="Veneault-Fourrey C."/>
            <person name="LaButti K."/>
            <person name="Lindquist E.A."/>
            <person name="Lipzen A."/>
            <person name="Lundell T."/>
            <person name="Morin E."/>
            <person name="Murat C."/>
            <person name="Sun H."/>
            <person name="Tunlid A."/>
            <person name="Henrissat B."/>
            <person name="Grigoriev I.V."/>
            <person name="Hibbett D.S."/>
            <person name="Martin F."/>
            <person name="Nordberg H.P."/>
            <person name="Cantor M.N."/>
            <person name="Hua S.X."/>
        </authorList>
    </citation>
    <scope>NUCLEOTIDE SEQUENCE [LARGE SCALE GENOMIC DNA]</scope>
    <source>
        <strain evidence="2 3">F 1598</strain>
    </source>
</reference>
<name>A0A0C3C1R7_PILCF</name>
<keyword evidence="3" id="KW-1185">Reference proteome</keyword>
<dbReference type="AlphaFoldDB" id="A0A0C3C1R7"/>
<feature type="non-terminal residue" evidence="2">
    <location>
        <position position="340"/>
    </location>
</feature>
<feature type="non-terminal residue" evidence="2">
    <location>
        <position position="1"/>
    </location>
</feature>
<evidence type="ECO:0000259" key="1">
    <source>
        <dbReference type="Pfam" id="PF20499"/>
    </source>
</evidence>
<dbReference type="EMBL" id="KN832990">
    <property type="protein sequence ID" value="KIM83542.1"/>
    <property type="molecule type" value="Genomic_DNA"/>
</dbReference>
<sequence length="340" mass="38527">SFWVYPPESAISLSLRHFDPPIFYRPRVFLWLPHFFVTTLCCPHCGKSLEKNGALSPRRIIDVEDSFYIVTWAYYCRQGCKSHFHGWSRSLLNSLPVWLRLSFPATLSRKSGLSRNVISQLRVGNQHKMGPTGVRSQLFEMHTMRFNILQAQYLEALFEQVRTQQTIDPNLHQPNLHAYIISNAPNFGNFSDVQGYAGFVPSVHYLSDMMNKAIELEQPDADQHTACLAPDQLAIDDSHKVNKHMAKIDGIPIFRALWTCMDSCYIQAQALTLTKAHEERIGPLLGIAKSVRLYGYDDPGVVFSDDPVKDKQLLYSAFPALAQNLTPMAAAYGLEPLDLP</sequence>
<dbReference type="HOGENOM" id="CLU_019100_0_0_1"/>
<dbReference type="InterPro" id="IPR046616">
    <property type="entry name" value="DUF6729"/>
</dbReference>
<dbReference type="Proteomes" id="UP000054166">
    <property type="component" value="Unassembled WGS sequence"/>
</dbReference>